<evidence type="ECO:0000256" key="1">
    <source>
        <dbReference type="ARBA" id="ARBA00022679"/>
    </source>
</evidence>
<keyword evidence="4" id="KW-1185">Reference proteome</keyword>
<evidence type="ECO:0000313" key="4">
    <source>
        <dbReference type="Proteomes" id="UP000191144"/>
    </source>
</evidence>
<evidence type="ECO:0000313" key="3">
    <source>
        <dbReference type="EMBL" id="SCU97063.1"/>
    </source>
</evidence>
<sequence>MFDPLDFFNGPEHSASQDSEPAKIEYSQQREASKKVTVADQDLKIHSSTDDVDVPAQVIDLPMVQIAEPVVILTVLLLLRPPVDVNFTKGNRENSGTNDTAVGTDELPLTFIQETVDWYRYVGNPNLDSASKLWAKVPRLAATATEKNLVTYYTTVLARYSRIEQPDEVVARILSEASLRISEKCGRTAQPAMTRVFQVEGLQKCIKLHEPSLTADNLGLKTWGASLVLAQKLCQNVHEVIDGRKQPRVLELGAGTGLVGIALIQKLLEAQEKCPAITFHLTDLPEIVPNLIRNVELNNCNQTSDLTVIADVLDWTDPSYFRVSHGSQKFDVLLIADPLYSPQHPQWIIDMIVEFLAPGGTVYLELPVRAKYTVERQRLWDLIKAANLEFIKEETDEGLDDWGQVSYLYKEIVYRTPL</sequence>
<accession>A0A1G4K0P3</accession>
<gene>
    <name evidence="3" type="ORF">LAME_0F18382G</name>
</gene>
<dbReference type="EMBL" id="LT598477">
    <property type="protein sequence ID" value="SCU97063.1"/>
    <property type="molecule type" value="Genomic_DNA"/>
</dbReference>
<protein>
    <submittedName>
        <fullName evidence="3">LAME_0F18382g1_1</fullName>
    </submittedName>
</protein>
<dbReference type="Pfam" id="PF10294">
    <property type="entry name" value="Methyltransf_16"/>
    <property type="match status" value="1"/>
</dbReference>
<dbReference type="GO" id="GO:0005829">
    <property type="term" value="C:cytosol"/>
    <property type="evidence" value="ECO:0007669"/>
    <property type="project" value="TreeGrafter"/>
</dbReference>
<proteinExistence type="predicted"/>
<name>A0A1G4K0P3_9SACH</name>
<keyword evidence="1" id="KW-0808">Transferase</keyword>
<dbReference type="AlphaFoldDB" id="A0A1G4K0P3"/>
<dbReference type="CDD" id="cd02440">
    <property type="entry name" value="AdoMet_MTases"/>
    <property type="match status" value="1"/>
</dbReference>
<dbReference type="Proteomes" id="UP000191144">
    <property type="component" value="Chromosome F"/>
</dbReference>
<reference evidence="4" key="1">
    <citation type="submission" date="2016-03" db="EMBL/GenBank/DDBJ databases">
        <authorList>
            <person name="Devillers Hugo."/>
        </authorList>
    </citation>
    <scope>NUCLEOTIDE SEQUENCE [LARGE SCALE GENOMIC DNA]</scope>
</reference>
<dbReference type="PANTHER" id="PTHR14614:SF156">
    <property type="entry name" value="PROTEIN-LYSINE N-METHYLTRANSFERASE EFM2"/>
    <property type="match status" value="1"/>
</dbReference>
<dbReference type="InterPro" id="IPR019410">
    <property type="entry name" value="Methyltransf_16"/>
</dbReference>
<dbReference type="OrthoDB" id="433955at2759"/>
<dbReference type="GO" id="GO:0008757">
    <property type="term" value="F:S-adenosylmethionine-dependent methyltransferase activity"/>
    <property type="evidence" value="ECO:0007669"/>
    <property type="project" value="UniProtKB-ARBA"/>
</dbReference>
<organism evidence="3 4">
    <name type="scientific">Lachancea meyersii CBS 8951</name>
    <dbReference type="NCBI Taxonomy" id="1266667"/>
    <lineage>
        <taxon>Eukaryota</taxon>
        <taxon>Fungi</taxon>
        <taxon>Dikarya</taxon>
        <taxon>Ascomycota</taxon>
        <taxon>Saccharomycotina</taxon>
        <taxon>Saccharomycetes</taxon>
        <taxon>Saccharomycetales</taxon>
        <taxon>Saccharomycetaceae</taxon>
        <taxon>Lachancea</taxon>
    </lineage>
</organism>
<feature type="region of interest" description="Disordered" evidence="2">
    <location>
        <begin position="1"/>
        <end position="31"/>
    </location>
</feature>
<dbReference type="InterPro" id="IPR029063">
    <property type="entry name" value="SAM-dependent_MTases_sf"/>
</dbReference>
<dbReference type="Gene3D" id="3.40.50.150">
    <property type="entry name" value="Vaccinia Virus protein VP39"/>
    <property type="match status" value="1"/>
</dbReference>
<evidence type="ECO:0000256" key="2">
    <source>
        <dbReference type="SAM" id="MobiDB-lite"/>
    </source>
</evidence>
<dbReference type="PANTHER" id="PTHR14614">
    <property type="entry name" value="HEPATOCELLULAR CARCINOMA-ASSOCIATED ANTIGEN"/>
    <property type="match status" value="1"/>
</dbReference>
<dbReference type="SUPFAM" id="SSF53335">
    <property type="entry name" value="S-adenosyl-L-methionine-dependent methyltransferases"/>
    <property type="match status" value="1"/>
</dbReference>